<keyword evidence="2 5" id="KW-0808">Transferase</keyword>
<dbReference type="PANTHER" id="PTHR46015:SF1">
    <property type="entry name" value="HOMOCYSTEINE S-METHYLTRANSFERASE-LIKE ISOFORM 1"/>
    <property type="match status" value="1"/>
</dbReference>
<name>A0A9P7V107_9AGAR</name>
<dbReference type="OrthoDB" id="261426at2759"/>
<dbReference type="RefSeq" id="XP_043014727.1">
    <property type="nucleotide sequence ID" value="XM_043146027.1"/>
</dbReference>
<dbReference type="InterPro" id="IPR036589">
    <property type="entry name" value="HCY_dom_sf"/>
</dbReference>
<dbReference type="Pfam" id="PF02574">
    <property type="entry name" value="S-methyl_trans"/>
    <property type="match status" value="1"/>
</dbReference>
<dbReference type="PROSITE" id="PS50970">
    <property type="entry name" value="HCY"/>
    <property type="match status" value="1"/>
</dbReference>
<sequence>MLSAQGVSETRSKANITILDGGLGTTLEQIFQQEVSHKPLWSAKVIVDNPDVLVQAHLSFLRAKAKIISTATYQCSYREVERAGYNRDSAQKLTRKAVELADEARTMYEKEMQETSSGIHSEPPVIGRHEERIGIALSLGPFGASLRPTQDWDAFYPPPYGPMAYNSSNASLNRNAFRKDEEAASEESVRALAEFHRERLTMFLDDEEGRKVWEKVDCIAFETVALVREINAIRIAVGQAFEGREHLLKPWWITSIFPDGIFPEGKTGMSYEDSLTVKDVVRAMLGELETPQGEQAPTPQGVGLNCTSIEHVPHLLSEFEHEVTRGDFLRSRLLWLVVYPNAGDVYDLASQKWVEEEESASKYKMDRWAQSLVDIVEKSSITRVWERIIVGGCCRTNSNHIGRLHELLRTSQLD</sequence>
<comment type="cofactor">
    <cofactor evidence="5">
        <name>Zn(2+)</name>
        <dbReference type="ChEBI" id="CHEBI:29105"/>
    </cofactor>
</comment>
<dbReference type="GO" id="GO:0009086">
    <property type="term" value="P:methionine biosynthetic process"/>
    <property type="evidence" value="ECO:0007669"/>
    <property type="project" value="InterPro"/>
</dbReference>
<dbReference type="GeneID" id="66069295"/>
<protein>
    <recommendedName>
        <fullName evidence="6">Hcy-binding domain-containing protein</fullName>
    </recommendedName>
</protein>
<feature type="domain" description="Hcy-binding" evidence="6">
    <location>
        <begin position="5"/>
        <end position="408"/>
    </location>
</feature>
<dbReference type="EMBL" id="CM032181">
    <property type="protein sequence ID" value="KAG7098257.1"/>
    <property type="molecule type" value="Genomic_DNA"/>
</dbReference>
<evidence type="ECO:0000256" key="4">
    <source>
        <dbReference type="ARBA" id="ARBA00022833"/>
    </source>
</evidence>
<dbReference type="KEGG" id="more:E1B28_000219"/>
<dbReference type="PANTHER" id="PTHR46015">
    <property type="entry name" value="ZGC:172121"/>
    <property type="match status" value="1"/>
</dbReference>
<evidence type="ECO:0000259" key="6">
    <source>
        <dbReference type="PROSITE" id="PS50970"/>
    </source>
</evidence>
<dbReference type="AlphaFoldDB" id="A0A9P7V107"/>
<evidence type="ECO:0000256" key="5">
    <source>
        <dbReference type="PROSITE-ProRule" id="PRU00333"/>
    </source>
</evidence>
<comment type="caution">
    <text evidence="7">The sequence shown here is derived from an EMBL/GenBank/DDBJ whole genome shotgun (WGS) entry which is preliminary data.</text>
</comment>
<dbReference type="GO" id="GO:0032259">
    <property type="term" value="P:methylation"/>
    <property type="evidence" value="ECO:0007669"/>
    <property type="project" value="UniProtKB-KW"/>
</dbReference>
<keyword evidence="8" id="KW-1185">Reference proteome</keyword>
<evidence type="ECO:0000313" key="8">
    <source>
        <dbReference type="Proteomes" id="UP001049176"/>
    </source>
</evidence>
<dbReference type="InterPro" id="IPR051486">
    <property type="entry name" value="Hcy_S-methyltransferase"/>
</dbReference>
<dbReference type="Gene3D" id="3.20.20.330">
    <property type="entry name" value="Homocysteine-binding-like domain"/>
    <property type="match status" value="1"/>
</dbReference>
<accession>A0A9P7V107</accession>
<reference evidence="7" key="1">
    <citation type="journal article" date="2021" name="Genome Biol. Evol.">
        <title>The assembled and annotated genome of the fairy-ring fungus Marasmius oreades.</title>
        <authorList>
            <person name="Hiltunen M."/>
            <person name="Ament-Velasquez S.L."/>
            <person name="Johannesson H."/>
        </authorList>
    </citation>
    <scope>NUCLEOTIDE SEQUENCE</scope>
    <source>
        <strain evidence="7">03SP1</strain>
    </source>
</reference>
<keyword evidence="1 5" id="KW-0489">Methyltransferase</keyword>
<keyword evidence="3 5" id="KW-0479">Metal-binding</keyword>
<dbReference type="InterPro" id="IPR003726">
    <property type="entry name" value="HCY_dom"/>
</dbReference>
<keyword evidence="4 5" id="KW-0862">Zinc</keyword>
<feature type="binding site" evidence="5">
    <location>
        <position position="394"/>
    </location>
    <ligand>
        <name>Zn(2+)</name>
        <dbReference type="ChEBI" id="CHEBI:29105"/>
    </ligand>
</feature>
<feature type="binding site" evidence="5">
    <location>
        <position position="306"/>
    </location>
    <ligand>
        <name>Zn(2+)</name>
        <dbReference type="ChEBI" id="CHEBI:29105"/>
    </ligand>
</feature>
<feature type="binding site" evidence="5">
    <location>
        <position position="393"/>
    </location>
    <ligand>
        <name>Zn(2+)</name>
        <dbReference type="ChEBI" id="CHEBI:29105"/>
    </ligand>
</feature>
<dbReference type="SUPFAM" id="SSF82282">
    <property type="entry name" value="Homocysteine S-methyltransferase"/>
    <property type="match status" value="1"/>
</dbReference>
<proteinExistence type="predicted"/>
<evidence type="ECO:0000256" key="1">
    <source>
        <dbReference type="ARBA" id="ARBA00022603"/>
    </source>
</evidence>
<organism evidence="7 8">
    <name type="scientific">Marasmius oreades</name>
    <name type="common">fairy-ring Marasmius</name>
    <dbReference type="NCBI Taxonomy" id="181124"/>
    <lineage>
        <taxon>Eukaryota</taxon>
        <taxon>Fungi</taxon>
        <taxon>Dikarya</taxon>
        <taxon>Basidiomycota</taxon>
        <taxon>Agaricomycotina</taxon>
        <taxon>Agaricomycetes</taxon>
        <taxon>Agaricomycetidae</taxon>
        <taxon>Agaricales</taxon>
        <taxon>Marasmiineae</taxon>
        <taxon>Marasmiaceae</taxon>
        <taxon>Marasmius</taxon>
    </lineage>
</organism>
<evidence type="ECO:0000256" key="3">
    <source>
        <dbReference type="ARBA" id="ARBA00022723"/>
    </source>
</evidence>
<dbReference type="GO" id="GO:0008898">
    <property type="term" value="F:S-adenosylmethionine-homocysteine S-methyltransferase activity"/>
    <property type="evidence" value="ECO:0007669"/>
    <property type="project" value="TreeGrafter"/>
</dbReference>
<gene>
    <name evidence="7" type="ORF">E1B28_000219</name>
</gene>
<dbReference type="Proteomes" id="UP001049176">
    <property type="component" value="Chromosome 1"/>
</dbReference>
<evidence type="ECO:0000256" key="2">
    <source>
        <dbReference type="ARBA" id="ARBA00022679"/>
    </source>
</evidence>
<evidence type="ECO:0000313" key="7">
    <source>
        <dbReference type="EMBL" id="KAG7098257.1"/>
    </source>
</evidence>
<dbReference type="GO" id="GO:0033528">
    <property type="term" value="P:S-methylmethionine cycle"/>
    <property type="evidence" value="ECO:0007669"/>
    <property type="project" value="TreeGrafter"/>
</dbReference>
<dbReference type="GO" id="GO:0008270">
    <property type="term" value="F:zinc ion binding"/>
    <property type="evidence" value="ECO:0007669"/>
    <property type="project" value="InterPro"/>
</dbReference>